<dbReference type="InterPro" id="IPR038404">
    <property type="entry name" value="TRAP_DctP_sf"/>
</dbReference>
<dbReference type="GO" id="GO:0031317">
    <property type="term" value="C:tripartite ATP-independent periplasmic transporter complex"/>
    <property type="evidence" value="ECO:0007669"/>
    <property type="project" value="InterPro"/>
</dbReference>
<dbReference type="Gene3D" id="3.40.190.170">
    <property type="entry name" value="Bacterial extracellular solute-binding protein, family 7"/>
    <property type="match status" value="1"/>
</dbReference>
<gene>
    <name evidence="4" type="ORF">BTO20_17665</name>
</gene>
<dbReference type="Proteomes" id="UP000195331">
    <property type="component" value="Chromosome"/>
</dbReference>
<dbReference type="SUPFAM" id="SSF53850">
    <property type="entry name" value="Periplasmic binding protein-like II"/>
    <property type="match status" value="1"/>
</dbReference>
<dbReference type="Gene3D" id="3.40.190.10">
    <property type="entry name" value="Periplasmic binding protein-like II"/>
    <property type="match status" value="1"/>
</dbReference>
<evidence type="ECO:0000256" key="3">
    <source>
        <dbReference type="PIRSR" id="PIRSR039026-2"/>
    </source>
</evidence>
<feature type="binding site" evidence="3">
    <location>
        <position position="262"/>
    </location>
    <ligand>
        <name>substrate</name>
    </ligand>
</feature>
<reference evidence="4 5" key="1">
    <citation type="submission" date="2017-04" db="EMBL/GenBank/DDBJ databases">
        <title>Whole Genome Sequence of 1,4-Dioxane Degrading Bacterium Mycobacterium dioxanotrophicus PH-06.</title>
        <authorList>
            <person name="He Y."/>
        </authorList>
    </citation>
    <scope>NUCLEOTIDE SEQUENCE [LARGE SCALE GENOMIC DNA]</scope>
    <source>
        <strain evidence="4 5">PH-06</strain>
    </source>
</reference>
<keyword evidence="1" id="KW-0732">Signal</keyword>
<dbReference type="PIRSF" id="PIRSF039026">
    <property type="entry name" value="SiaP"/>
    <property type="match status" value="1"/>
</dbReference>
<name>A0A1Y0C4W7_9MYCO</name>
<dbReference type="InterPro" id="IPR026289">
    <property type="entry name" value="SBP_TakP-like"/>
</dbReference>
<proteinExistence type="predicted"/>
<dbReference type="PANTHER" id="PTHR33376:SF5">
    <property type="entry name" value="EXTRACYTOPLASMIC SOLUTE RECEPTOR PROTEIN"/>
    <property type="match status" value="1"/>
</dbReference>
<dbReference type="EMBL" id="CP020809">
    <property type="protein sequence ID" value="ART70147.1"/>
    <property type="molecule type" value="Genomic_DNA"/>
</dbReference>
<dbReference type="NCBIfam" id="NF037995">
    <property type="entry name" value="TRAP_S1"/>
    <property type="match status" value="1"/>
</dbReference>
<protein>
    <recommendedName>
        <fullName evidence="6">ABC transporter substrate-binding protein</fullName>
    </recommendedName>
</protein>
<keyword evidence="5" id="KW-1185">Reference proteome</keyword>
<dbReference type="GO" id="GO:0046872">
    <property type="term" value="F:metal ion binding"/>
    <property type="evidence" value="ECO:0007669"/>
    <property type="project" value="UniProtKB-KW"/>
</dbReference>
<feature type="binding site" evidence="3">
    <location>
        <position position="288"/>
    </location>
    <ligand>
        <name>substrate</name>
    </ligand>
</feature>
<keyword evidence="3" id="KW-0479">Metal-binding</keyword>
<dbReference type="InterPro" id="IPR018389">
    <property type="entry name" value="DctP_fam"/>
</dbReference>
<evidence type="ECO:0000313" key="5">
    <source>
        <dbReference type="Proteomes" id="UP000195331"/>
    </source>
</evidence>
<dbReference type="KEGG" id="mdx:BTO20_17665"/>
<feature type="binding site" evidence="2">
    <location>
        <position position="204"/>
    </location>
    <ligand>
        <name>substrate</name>
    </ligand>
</feature>
<feature type="binding site" evidence="2">
    <location>
        <position position="225"/>
    </location>
    <ligand>
        <name>substrate</name>
    </ligand>
</feature>
<dbReference type="AlphaFoldDB" id="A0A1Y0C4W7"/>
<dbReference type="Pfam" id="PF03480">
    <property type="entry name" value="DctP"/>
    <property type="match status" value="1"/>
</dbReference>
<evidence type="ECO:0000256" key="1">
    <source>
        <dbReference type="ARBA" id="ARBA00022729"/>
    </source>
</evidence>
<dbReference type="PANTHER" id="PTHR33376">
    <property type="match status" value="1"/>
</dbReference>
<feature type="binding site" evidence="3">
    <location>
        <position position="263"/>
    </location>
    <ligand>
        <name>Na(+)</name>
        <dbReference type="ChEBI" id="CHEBI:29101"/>
    </ligand>
</feature>
<evidence type="ECO:0000313" key="4">
    <source>
        <dbReference type="EMBL" id="ART70147.1"/>
    </source>
</evidence>
<accession>A0A1Y0C4W7</accession>
<dbReference type="GO" id="GO:0055085">
    <property type="term" value="P:transmembrane transport"/>
    <property type="evidence" value="ECO:0007669"/>
    <property type="project" value="InterPro"/>
</dbReference>
<organism evidence="4 5">
    <name type="scientific">Mycobacterium dioxanotrophicus</name>
    <dbReference type="NCBI Taxonomy" id="482462"/>
    <lineage>
        <taxon>Bacteria</taxon>
        <taxon>Bacillati</taxon>
        <taxon>Actinomycetota</taxon>
        <taxon>Actinomycetes</taxon>
        <taxon>Mycobacteriales</taxon>
        <taxon>Mycobacteriaceae</taxon>
        <taxon>Mycobacterium</taxon>
    </lineage>
</organism>
<evidence type="ECO:0008006" key="6">
    <source>
        <dbReference type="Google" id="ProtNLM"/>
    </source>
</evidence>
<evidence type="ECO:0000256" key="2">
    <source>
        <dbReference type="PIRSR" id="PIRSR039026-1"/>
    </source>
</evidence>
<sequence>MGPAQPWRVDGRAACERNRLSNKQSRQTFPRPGADMTIDRRRLLAGVPAAMAGTALFAGATTACATTDSGKASGVDGPQVHWRMMVSWPKDLSIMYGGAQFVADRVKAMTGGRFTIDLHVEGELDTKDDLMTAVSKGFVECGHSSSDYYADKNAGLTFGSGAPFGLTAAEHASWLRFGGGMELIGGLYDQFGIVYFPAGNTGAQMGGWFNKEINSTDDLKGLRMRIGGIGAEVMKTFGVTPVDVPYLKLADAIKSGQLDAAEFVAPFDDAELGLNKVAKFYYSPGWWQIGDQLDFIVNKKAFHDLPAEYQQIVESAAWEANQRVVAEYDAKNGNALTDLVKGGTQLREFPIDMMRTAFAVMEGIHVRESAKSADYQRVFESWNAFRWMVKKWHVFIESPVMRSNVFTDPPPRQ</sequence>